<dbReference type="Proteomes" id="UP000188268">
    <property type="component" value="Unassembled WGS sequence"/>
</dbReference>
<evidence type="ECO:0000259" key="1">
    <source>
        <dbReference type="PROSITE" id="PS51819"/>
    </source>
</evidence>
<dbReference type="Gramene" id="OMO61403">
    <property type="protein sequence ID" value="OMO61403"/>
    <property type="gene ID" value="CCACVL1_23528"/>
</dbReference>
<dbReference type="OMA" id="QCESMAP"/>
<dbReference type="InterPro" id="IPR004360">
    <property type="entry name" value="Glyas_Fos-R_dOase_dom"/>
</dbReference>
<evidence type="ECO:0000313" key="3">
    <source>
        <dbReference type="Proteomes" id="UP000188268"/>
    </source>
</evidence>
<dbReference type="AlphaFoldDB" id="A0A1R3GTI9"/>
<dbReference type="SUPFAM" id="SSF54593">
    <property type="entry name" value="Glyoxalase/Bleomycin resistance protein/Dihydroxybiphenyl dioxygenase"/>
    <property type="match status" value="1"/>
</dbReference>
<dbReference type="Pfam" id="PF00903">
    <property type="entry name" value="Glyoxalase"/>
    <property type="match status" value="1"/>
</dbReference>
<organism evidence="2 3">
    <name type="scientific">Corchorus capsularis</name>
    <name type="common">Jute</name>
    <dbReference type="NCBI Taxonomy" id="210143"/>
    <lineage>
        <taxon>Eukaryota</taxon>
        <taxon>Viridiplantae</taxon>
        <taxon>Streptophyta</taxon>
        <taxon>Embryophyta</taxon>
        <taxon>Tracheophyta</taxon>
        <taxon>Spermatophyta</taxon>
        <taxon>Magnoliopsida</taxon>
        <taxon>eudicotyledons</taxon>
        <taxon>Gunneridae</taxon>
        <taxon>Pentapetalae</taxon>
        <taxon>rosids</taxon>
        <taxon>malvids</taxon>
        <taxon>Malvales</taxon>
        <taxon>Malvaceae</taxon>
        <taxon>Grewioideae</taxon>
        <taxon>Apeibeae</taxon>
        <taxon>Corchorus</taxon>
    </lineage>
</organism>
<proteinExistence type="predicted"/>
<comment type="caution">
    <text evidence="2">The sequence shown here is derived from an EMBL/GenBank/DDBJ whole genome shotgun (WGS) entry which is preliminary data.</text>
</comment>
<feature type="domain" description="VOC" evidence="1">
    <location>
        <begin position="9"/>
        <end position="131"/>
    </location>
</feature>
<gene>
    <name evidence="2" type="ORF">CCACVL1_23528</name>
</gene>
<dbReference type="PANTHER" id="PTHR46142:SF14">
    <property type="entry name" value="METHYLMALONYL-COA EPIMERASE, MITOCHONDRIAL-LIKE"/>
    <property type="match status" value="1"/>
</dbReference>
<evidence type="ECO:0000313" key="2">
    <source>
        <dbReference type="EMBL" id="OMO61403.1"/>
    </source>
</evidence>
<dbReference type="PROSITE" id="PS51819">
    <property type="entry name" value="VOC"/>
    <property type="match status" value="1"/>
</dbReference>
<dbReference type="InterPro" id="IPR029068">
    <property type="entry name" value="Glyas_Bleomycin-R_OHBP_Dase"/>
</dbReference>
<name>A0A1R3GTI9_COCAP</name>
<keyword evidence="3" id="KW-1185">Reference proteome</keyword>
<sequence length="171" mass="19472">MDNPLQLKCLNHVSIVCRSIEKSVRFYVKVLGFFPIKRPGSFDFSGAWLFNYGIGIHLIQSENPDNMPEVGRINPKNNHISFQCESMATVEKKLEEMRIEYVKGGVEESGIRVEQLFFHDPDGTMIEVCNCDNLPVVPLPRSDSMQSCSSLISCNIQQIRQQDHIEQALKI</sequence>
<reference evidence="2 3" key="1">
    <citation type="submission" date="2013-09" db="EMBL/GenBank/DDBJ databases">
        <title>Corchorus capsularis genome sequencing.</title>
        <authorList>
            <person name="Alam M."/>
            <person name="Haque M.S."/>
            <person name="Islam M.S."/>
            <person name="Emdad E.M."/>
            <person name="Islam M.M."/>
            <person name="Ahmed B."/>
            <person name="Halim A."/>
            <person name="Hossen Q.M.M."/>
            <person name="Hossain M.Z."/>
            <person name="Ahmed R."/>
            <person name="Khan M.M."/>
            <person name="Islam R."/>
            <person name="Rashid M.M."/>
            <person name="Khan S.A."/>
            <person name="Rahman M.S."/>
            <person name="Alam M."/>
        </authorList>
    </citation>
    <scope>NUCLEOTIDE SEQUENCE [LARGE SCALE GENOMIC DNA]</scope>
    <source>
        <strain evidence="3">cv. CVL-1</strain>
        <tissue evidence="2">Whole seedling</tissue>
    </source>
</reference>
<dbReference type="Gene3D" id="3.10.180.10">
    <property type="entry name" value="2,3-Dihydroxybiphenyl 1,2-Dioxygenase, domain 1"/>
    <property type="match status" value="1"/>
</dbReference>
<dbReference type="OrthoDB" id="16820at2759"/>
<dbReference type="EMBL" id="AWWV01013470">
    <property type="protein sequence ID" value="OMO61403.1"/>
    <property type="molecule type" value="Genomic_DNA"/>
</dbReference>
<protein>
    <recommendedName>
        <fullName evidence="1">VOC domain-containing protein</fullName>
    </recommendedName>
</protein>
<dbReference type="PANTHER" id="PTHR46142">
    <property type="match status" value="1"/>
</dbReference>
<dbReference type="CDD" id="cd07245">
    <property type="entry name" value="VOC_like"/>
    <property type="match status" value="1"/>
</dbReference>
<dbReference type="InterPro" id="IPR037523">
    <property type="entry name" value="VOC_core"/>
</dbReference>
<accession>A0A1R3GTI9</accession>